<dbReference type="EMBL" id="BSUN01000001">
    <property type="protein sequence ID" value="GMA35253.1"/>
    <property type="molecule type" value="Genomic_DNA"/>
</dbReference>
<organism evidence="8 9">
    <name type="scientific">Demequina litorisediminis</name>
    <dbReference type="NCBI Taxonomy" id="1849022"/>
    <lineage>
        <taxon>Bacteria</taxon>
        <taxon>Bacillati</taxon>
        <taxon>Actinomycetota</taxon>
        <taxon>Actinomycetes</taxon>
        <taxon>Micrococcales</taxon>
        <taxon>Demequinaceae</taxon>
        <taxon>Demequina</taxon>
    </lineage>
</organism>
<name>A0ABQ6IEQ6_9MICO</name>
<sequence length="273" mass="29002">MPDPAAPALSALSAHLAVPHATALPGPTLHPGARDRGPTLMRADWHGSTPLSIGRFMANSTSHWPGRTVAVVYVQGCPWRCAYCFDPSMQSDDPAAAWRWEDVVASVSARRGELDGVVFTGGEPTRQPALGRAMALMRELGIAVGLHTGGAYPARLERVLPLVNWVSLDIKASPGSYGRITGLAMAGEAAFQSLRHVQAARVPFEVTVTVDPTVHSRDEILDLADHLDARGVSRVVLQEAEATLANPDYAARLAGRGIGAVLEPADLGRFAVR</sequence>
<dbReference type="SFLD" id="SFLDS00029">
    <property type="entry name" value="Radical_SAM"/>
    <property type="match status" value="1"/>
</dbReference>
<evidence type="ECO:0000313" key="9">
    <source>
        <dbReference type="Proteomes" id="UP001157125"/>
    </source>
</evidence>
<keyword evidence="5" id="KW-0408">Iron</keyword>
<dbReference type="CDD" id="cd01335">
    <property type="entry name" value="Radical_SAM"/>
    <property type="match status" value="1"/>
</dbReference>
<comment type="caution">
    <text evidence="8">The sequence shown here is derived from an EMBL/GenBank/DDBJ whole genome shotgun (WGS) entry which is preliminary data.</text>
</comment>
<evidence type="ECO:0000256" key="3">
    <source>
        <dbReference type="ARBA" id="ARBA00022691"/>
    </source>
</evidence>
<dbReference type="InterPro" id="IPR007197">
    <property type="entry name" value="rSAM"/>
</dbReference>
<keyword evidence="2" id="KW-0004">4Fe-4S</keyword>
<dbReference type="PANTHER" id="PTHR30352">
    <property type="entry name" value="PYRUVATE FORMATE-LYASE-ACTIVATING ENZYME"/>
    <property type="match status" value="1"/>
</dbReference>
<dbReference type="Pfam" id="PF04055">
    <property type="entry name" value="Radical_SAM"/>
    <property type="match status" value="1"/>
</dbReference>
<feature type="domain" description="Radical SAM core" evidence="7">
    <location>
        <begin position="64"/>
        <end position="273"/>
    </location>
</feature>
<evidence type="ECO:0000313" key="8">
    <source>
        <dbReference type="EMBL" id="GMA35253.1"/>
    </source>
</evidence>
<dbReference type="InterPro" id="IPR013785">
    <property type="entry name" value="Aldolase_TIM"/>
</dbReference>
<dbReference type="SFLD" id="SFLDG01094">
    <property type="entry name" value="Uncharacterised_Radical_SAM_Su"/>
    <property type="match status" value="1"/>
</dbReference>
<keyword evidence="9" id="KW-1185">Reference proteome</keyword>
<reference evidence="9" key="1">
    <citation type="journal article" date="2019" name="Int. J. Syst. Evol. Microbiol.">
        <title>The Global Catalogue of Microorganisms (GCM) 10K type strain sequencing project: providing services to taxonomists for standard genome sequencing and annotation.</title>
        <authorList>
            <consortium name="The Broad Institute Genomics Platform"/>
            <consortium name="The Broad Institute Genome Sequencing Center for Infectious Disease"/>
            <person name="Wu L."/>
            <person name="Ma J."/>
        </authorList>
    </citation>
    <scope>NUCLEOTIDE SEQUENCE [LARGE SCALE GENOMIC DNA]</scope>
    <source>
        <strain evidence="9">NBRC 112299</strain>
    </source>
</reference>
<dbReference type="NCBIfam" id="TIGR02495">
    <property type="entry name" value="NrdG2"/>
    <property type="match status" value="1"/>
</dbReference>
<comment type="cofactor">
    <cofactor evidence="1">
        <name>[4Fe-4S] cluster</name>
        <dbReference type="ChEBI" id="CHEBI:49883"/>
    </cofactor>
</comment>
<keyword evidence="6" id="KW-0411">Iron-sulfur</keyword>
<dbReference type="Proteomes" id="UP001157125">
    <property type="component" value="Unassembled WGS sequence"/>
</dbReference>
<evidence type="ECO:0000256" key="5">
    <source>
        <dbReference type="ARBA" id="ARBA00023004"/>
    </source>
</evidence>
<accession>A0ABQ6IEQ6</accession>
<dbReference type="SUPFAM" id="SSF102114">
    <property type="entry name" value="Radical SAM enzymes"/>
    <property type="match status" value="1"/>
</dbReference>
<dbReference type="RefSeq" id="WP_284327861.1">
    <property type="nucleotide sequence ID" value="NZ_BSUN01000001.1"/>
</dbReference>
<gene>
    <name evidence="8" type="ORF">GCM10025876_14570</name>
</gene>
<dbReference type="InterPro" id="IPR034457">
    <property type="entry name" value="Organic_radical-activating"/>
</dbReference>
<dbReference type="PROSITE" id="PS51918">
    <property type="entry name" value="RADICAL_SAM"/>
    <property type="match status" value="1"/>
</dbReference>
<dbReference type="InterPro" id="IPR012840">
    <property type="entry name" value="NrdG2"/>
</dbReference>
<dbReference type="Gene3D" id="3.20.20.70">
    <property type="entry name" value="Aldolase class I"/>
    <property type="match status" value="1"/>
</dbReference>
<evidence type="ECO:0000256" key="4">
    <source>
        <dbReference type="ARBA" id="ARBA00022723"/>
    </source>
</evidence>
<evidence type="ECO:0000256" key="6">
    <source>
        <dbReference type="ARBA" id="ARBA00023014"/>
    </source>
</evidence>
<protein>
    <submittedName>
        <fullName evidence="8">Anaerobic ribonucleoside-triphosphate reductase activating protein</fullName>
    </submittedName>
</protein>
<evidence type="ECO:0000256" key="1">
    <source>
        <dbReference type="ARBA" id="ARBA00001966"/>
    </source>
</evidence>
<evidence type="ECO:0000259" key="7">
    <source>
        <dbReference type="PROSITE" id="PS51918"/>
    </source>
</evidence>
<dbReference type="PANTHER" id="PTHR30352:SF13">
    <property type="entry name" value="GLYCYL-RADICAL ENZYME ACTIVATING ENZYME YJJW-RELATED"/>
    <property type="match status" value="1"/>
</dbReference>
<proteinExistence type="predicted"/>
<dbReference type="InterPro" id="IPR058240">
    <property type="entry name" value="rSAM_sf"/>
</dbReference>
<keyword evidence="4" id="KW-0479">Metal-binding</keyword>
<keyword evidence="3" id="KW-0949">S-adenosyl-L-methionine</keyword>
<evidence type="ECO:0000256" key="2">
    <source>
        <dbReference type="ARBA" id="ARBA00022485"/>
    </source>
</evidence>